<dbReference type="EMBL" id="JRTT01000055">
    <property type="protein sequence ID" value="KHD74114.1"/>
    <property type="molecule type" value="Genomic_DNA"/>
</dbReference>
<keyword evidence="2" id="KW-1185">Reference proteome</keyword>
<proteinExistence type="predicted"/>
<dbReference type="Proteomes" id="UP000054537">
    <property type="component" value="Unassembled WGS sequence"/>
</dbReference>
<gene>
    <name evidence="1" type="ORF">MB27_30665</name>
</gene>
<reference evidence="1 2" key="1">
    <citation type="submission" date="2014-10" db="EMBL/GenBank/DDBJ databases">
        <title>Draft genome sequence of Actinoplanes utahensis NRRL 12052.</title>
        <authorList>
            <person name="Velasco-Bucheli B."/>
            <person name="del Cerro C."/>
            <person name="Hormigo D."/>
            <person name="Garcia J.L."/>
            <person name="Acebal C."/>
            <person name="Arroyo M."/>
            <person name="de la Mata I."/>
        </authorList>
    </citation>
    <scope>NUCLEOTIDE SEQUENCE [LARGE SCALE GENOMIC DNA]</scope>
    <source>
        <strain evidence="1 2">NRRL 12052</strain>
    </source>
</reference>
<dbReference type="AlphaFoldDB" id="A0A0A6UIG4"/>
<accession>A0A0A6UIG4</accession>
<name>A0A0A6UIG4_ACTUT</name>
<organism evidence="1 2">
    <name type="scientific">Actinoplanes utahensis</name>
    <dbReference type="NCBI Taxonomy" id="1869"/>
    <lineage>
        <taxon>Bacteria</taxon>
        <taxon>Bacillati</taxon>
        <taxon>Actinomycetota</taxon>
        <taxon>Actinomycetes</taxon>
        <taxon>Micromonosporales</taxon>
        <taxon>Micromonosporaceae</taxon>
        <taxon>Actinoplanes</taxon>
    </lineage>
</organism>
<protein>
    <submittedName>
        <fullName evidence="1">Uncharacterized protein</fullName>
    </submittedName>
</protein>
<sequence length="75" mass="8462">MVDFIVFLSIGLAVNSQLIYESPVLMLFLSTPAVLSILTRRRHFSNGMTSLPLMTIRSLIHSIRNGARLMQMLDL</sequence>
<comment type="caution">
    <text evidence="1">The sequence shown here is derived from an EMBL/GenBank/DDBJ whole genome shotgun (WGS) entry which is preliminary data.</text>
</comment>
<evidence type="ECO:0000313" key="1">
    <source>
        <dbReference type="EMBL" id="KHD74114.1"/>
    </source>
</evidence>
<evidence type="ECO:0000313" key="2">
    <source>
        <dbReference type="Proteomes" id="UP000054537"/>
    </source>
</evidence>